<evidence type="ECO:0000313" key="2">
    <source>
        <dbReference type="Proteomes" id="UP001294444"/>
    </source>
</evidence>
<name>A0AAJ4XSJ2_9BASI</name>
<dbReference type="Proteomes" id="UP001294444">
    <property type="component" value="Unassembled WGS sequence"/>
</dbReference>
<dbReference type="EMBL" id="OAPG01000017">
    <property type="protein sequence ID" value="SNX87057.1"/>
    <property type="molecule type" value="Genomic_DNA"/>
</dbReference>
<proteinExistence type="predicted"/>
<dbReference type="AlphaFoldDB" id="A0AAJ4XSJ2"/>
<accession>A0AAJ4XSJ2</accession>
<keyword evidence="2" id="KW-1185">Reference proteome</keyword>
<reference evidence="1" key="1">
    <citation type="submission" date="2023-10" db="EMBL/GenBank/DDBJ databases">
        <authorList>
            <person name="Guldener U."/>
        </authorList>
    </citation>
    <scope>NUCLEOTIDE SEQUENCE</scope>
    <source>
        <strain evidence="1">Mp4</strain>
    </source>
</reference>
<gene>
    <name evidence="1" type="ORF">MEPE_05767</name>
</gene>
<protein>
    <submittedName>
        <fullName evidence="1">Uncharacterized protein</fullName>
    </submittedName>
</protein>
<comment type="caution">
    <text evidence="1">The sequence shown here is derived from an EMBL/GenBank/DDBJ whole genome shotgun (WGS) entry which is preliminary data.</text>
</comment>
<evidence type="ECO:0000313" key="1">
    <source>
        <dbReference type="EMBL" id="SNX87057.1"/>
    </source>
</evidence>
<sequence>MNRPITHDTSHTGPLLFETNVLLPVKISLLRARLKKNSCWRRKSANIDDHNAFGQTAQRHPSQMGPAFRKCDPFHIVADLVDCYASSKPENTDGDEPPFPSAVKAKPIALKLLNACSICFPMNNVRP</sequence>
<organism evidence="1 2">
    <name type="scientific">Melanopsichium pennsylvanicum</name>
    <dbReference type="NCBI Taxonomy" id="63383"/>
    <lineage>
        <taxon>Eukaryota</taxon>
        <taxon>Fungi</taxon>
        <taxon>Dikarya</taxon>
        <taxon>Basidiomycota</taxon>
        <taxon>Ustilaginomycotina</taxon>
        <taxon>Ustilaginomycetes</taxon>
        <taxon>Ustilaginales</taxon>
        <taxon>Ustilaginaceae</taxon>
        <taxon>Melanopsichium</taxon>
    </lineage>
</organism>